<name>B9M7G6_GEODF</name>
<dbReference type="Proteomes" id="UP000007721">
    <property type="component" value="Chromosome"/>
</dbReference>
<dbReference type="KEGG" id="geo:Geob_1897"/>
<evidence type="ECO:0000313" key="2">
    <source>
        <dbReference type="Proteomes" id="UP000007721"/>
    </source>
</evidence>
<dbReference type="HOGENOM" id="CLU_2478936_0_0_7"/>
<dbReference type="AlphaFoldDB" id="B9M7G6"/>
<organism evidence="1 2">
    <name type="scientific">Geotalea daltonii (strain DSM 22248 / JCM 15807 / FRC-32)</name>
    <name type="common">Geobacter daltonii</name>
    <dbReference type="NCBI Taxonomy" id="316067"/>
    <lineage>
        <taxon>Bacteria</taxon>
        <taxon>Pseudomonadati</taxon>
        <taxon>Thermodesulfobacteriota</taxon>
        <taxon>Desulfuromonadia</taxon>
        <taxon>Geobacterales</taxon>
        <taxon>Geobacteraceae</taxon>
        <taxon>Geotalea</taxon>
    </lineage>
</organism>
<dbReference type="RefSeq" id="WP_012646983.1">
    <property type="nucleotide sequence ID" value="NC_011979.1"/>
</dbReference>
<dbReference type="EMBL" id="CP001390">
    <property type="protein sequence ID" value="ACM20254.1"/>
    <property type="molecule type" value="Genomic_DNA"/>
</dbReference>
<keyword evidence="2" id="KW-1185">Reference proteome</keyword>
<proteinExistence type="predicted"/>
<dbReference type="eggNOG" id="COG5519">
    <property type="taxonomic scope" value="Bacteria"/>
</dbReference>
<evidence type="ECO:0000313" key="1">
    <source>
        <dbReference type="EMBL" id="ACM20254.1"/>
    </source>
</evidence>
<accession>B9M7G6</accession>
<sequence>MIYITNDSLGQAVYLDLHERAPRKRTGGVEHIFDGLVGNGVTEVPVRVRSWQDCLEIAFGGSRLFQLVEEKTVRRIMGDVVRELVVP</sequence>
<gene>
    <name evidence="1" type="ordered locus">Geob_1897</name>
</gene>
<protein>
    <submittedName>
        <fullName evidence="1">Uncharacterized protein</fullName>
    </submittedName>
</protein>
<reference evidence="1 2" key="1">
    <citation type="submission" date="2009-01" db="EMBL/GenBank/DDBJ databases">
        <title>Complete sequence of Geobacter sp. FRC-32.</title>
        <authorList>
            <consortium name="US DOE Joint Genome Institute"/>
            <person name="Lucas S."/>
            <person name="Copeland A."/>
            <person name="Lapidus A."/>
            <person name="Glavina del Rio T."/>
            <person name="Dalin E."/>
            <person name="Tice H."/>
            <person name="Bruce D."/>
            <person name="Goodwin L."/>
            <person name="Pitluck S."/>
            <person name="Saunders E."/>
            <person name="Brettin T."/>
            <person name="Detter J.C."/>
            <person name="Han C."/>
            <person name="Larimer F."/>
            <person name="Land M."/>
            <person name="Hauser L."/>
            <person name="Kyrpides N."/>
            <person name="Ovchinnikova G."/>
            <person name="Kostka J."/>
            <person name="Richardson P."/>
        </authorList>
    </citation>
    <scope>NUCLEOTIDE SEQUENCE [LARGE SCALE GENOMIC DNA]</scope>
    <source>
        <strain evidence="2">DSM 22248 / JCM 15807 / FRC-32</strain>
    </source>
</reference>
<dbReference type="OrthoDB" id="5397618at2"/>